<feature type="compositionally biased region" description="Basic and acidic residues" evidence="1">
    <location>
        <begin position="339"/>
        <end position="351"/>
    </location>
</feature>
<comment type="caution">
    <text evidence="2">The sequence shown here is derived from an EMBL/GenBank/DDBJ whole genome shotgun (WGS) entry which is preliminary data.</text>
</comment>
<evidence type="ECO:0000313" key="2">
    <source>
        <dbReference type="EMBL" id="PRP78431.1"/>
    </source>
</evidence>
<feature type="compositionally biased region" description="Low complexity" evidence="1">
    <location>
        <begin position="251"/>
        <end position="264"/>
    </location>
</feature>
<feature type="compositionally biased region" description="Basic and acidic residues" evidence="1">
    <location>
        <begin position="135"/>
        <end position="145"/>
    </location>
</feature>
<gene>
    <name evidence="2" type="ORF">PROFUN_15517</name>
</gene>
<keyword evidence="3" id="KW-1185">Reference proteome</keyword>
<dbReference type="EMBL" id="MDYQ01000224">
    <property type="protein sequence ID" value="PRP78431.1"/>
    <property type="molecule type" value="Genomic_DNA"/>
</dbReference>
<protein>
    <submittedName>
        <fullName evidence="2">Uncharacterized protein</fullName>
    </submittedName>
</protein>
<feature type="region of interest" description="Disordered" evidence="1">
    <location>
        <begin position="120"/>
        <end position="165"/>
    </location>
</feature>
<feature type="compositionally biased region" description="Basic and acidic residues" evidence="1">
    <location>
        <begin position="359"/>
        <end position="371"/>
    </location>
</feature>
<reference evidence="2 3" key="1">
    <citation type="journal article" date="2018" name="Genome Biol. Evol.">
        <title>Multiple Roots of Fruiting Body Formation in Amoebozoa.</title>
        <authorList>
            <person name="Hillmann F."/>
            <person name="Forbes G."/>
            <person name="Novohradska S."/>
            <person name="Ferling I."/>
            <person name="Riege K."/>
            <person name="Groth M."/>
            <person name="Westermann M."/>
            <person name="Marz M."/>
            <person name="Spaller T."/>
            <person name="Winckler T."/>
            <person name="Schaap P."/>
            <person name="Glockner G."/>
        </authorList>
    </citation>
    <scope>NUCLEOTIDE SEQUENCE [LARGE SCALE GENOMIC DNA]</scope>
    <source>
        <strain evidence="2 3">Jena</strain>
    </source>
</reference>
<organism evidence="2 3">
    <name type="scientific">Planoprotostelium fungivorum</name>
    <dbReference type="NCBI Taxonomy" id="1890364"/>
    <lineage>
        <taxon>Eukaryota</taxon>
        <taxon>Amoebozoa</taxon>
        <taxon>Evosea</taxon>
        <taxon>Variosea</taxon>
        <taxon>Cavosteliida</taxon>
        <taxon>Cavosteliaceae</taxon>
        <taxon>Planoprotostelium</taxon>
    </lineage>
</organism>
<feature type="region of interest" description="Disordered" evidence="1">
    <location>
        <begin position="198"/>
        <end position="218"/>
    </location>
</feature>
<accession>A0A2P6N3A6</accession>
<sequence length="406" mass="47462">MTGRSPKRADISPKFASYNGNHPVTRLEARSILFQTPFTPPTMSLEHSRRYSSASIARDRSIINFYGSGSRQDIIHGRYPPSWETEYSTQYAGTQDELLHSAVIDTDQPPYPPQWLLTQRQMSQGYQSRNSRNTQHHDYDVEERNPYGPPLHENNHKRHHQVTRKIPLLRDQIGIFTKNIALTRSGSIMIESLTTGDISGRVHHRPHDRDATDPNEKLHHTQQMIDEHHGLHYIQQSRPSSAERPQRRSSSDSLSNSHLLTDTSASRRRKEVVKREFVARERRRDVLEEQHEHFKHLHQINKLKDQMLENNTRQRVVRNMEGNNAAPSVDGFASRKAREKNVKTDREDKFSHSLPLELIDDRWKEKQKEKSGGSPQRRRREYENTLKQLKNTTLPIHLHGYDKFDQ</sequence>
<feature type="compositionally biased region" description="Basic and acidic residues" evidence="1">
    <location>
        <begin position="207"/>
        <end position="218"/>
    </location>
</feature>
<dbReference type="Proteomes" id="UP000241769">
    <property type="component" value="Unassembled WGS sequence"/>
</dbReference>
<dbReference type="InParanoid" id="A0A2P6N3A6"/>
<dbReference type="AlphaFoldDB" id="A0A2P6N3A6"/>
<evidence type="ECO:0000256" key="1">
    <source>
        <dbReference type="SAM" id="MobiDB-lite"/>
    </source>
</evidence>
<evidence type="ECO:0000313" key="3">
    <source>
        <dbReference type="Proteomes" id="UP000241769"/>
    </source>
</evidence>
<name>A0A2P6N3A6_9EUKA</name>
<feature type="compositionally biased region" description="Polar residues" evidence="1">
    <location>
        <begin position="120"/>
        <end position="133"/>
    </location>
</feature>
<feature type="region of interest" description="Disordered" evidence="1">
    <location>
        <begin position="235"/>
        <end position="272"/>
    </location>
</feature>
<feature type="region of interest" description="Disordered" evidence="1">
    <location>
        <begin position="320"/>
        <end position="389"/>
    </location>
</feature>
<proteinExistence type="predicted"/>